<dbReference type="GeneTree" id="ENSGT00940000160782"/>
<dbReference type="PROSITE" id="PS51450">
    <property type="entry name" value="LRR"/>
    <property type="match status" value="3"/>
</dbReference>
<dbReference type="InterPro" id="IPR032675">
    <property type="entry name" value="LRR_dom_sf"/>
</dbReference>
<dbReference type="Proteomes" id="UP000694569">
    <property type="component" value="Unplaced"/>
</dbReference>
<evidence type="ECO:0000256" key="4">
    <source>
        <dbReference type="SAM" id="SignalP"/>
    </source>
</evidence>
<dbReference type="InterPro" id="IPR003591">
    <property type="entry name" value="Leu-rich_rpt_typical-subtyp"/>
</dbReference>
<evidence type="ECO:0000313" key="6">
    <source>
        <dbReference type="Proteomes" id="UP000694569"/>
    </source>
</evidence>
<proteinExistence type="predicted"/>
<accession>A0A8C5LVJ6</accession>
<dbReference type="AlphaFoldDB" id="A0A8C5LVJ6"/>
<dbReference type="GO" id="GO:0007601">
    <property type="term" value="P:visual perception"/>
    <property type="evidence" value="ECO:0007669"/>
    <property type="project" value="Ensembl"/>
</dbReference>
<gene>
    <name evidence="5" type="primary">NYX</name>
</gene>
<dbReference type="GO" id="GO:0007634">
    <property type="term" value="P:optokinetic behavior"/>
    <property type="evidence" value="ECO:0007669"/>
    <property type="project" value="Ensembl"/>
</dbReference>
<dbReference type="GO" id="GO:0031012">
    <property type="term" value="C:extracellular matrix"/>
    <property type="evidence" value="ECO:0007669"/>
    <property type="project" value="TreeGrafter"/>
</dbReference>
<protein>
    <submittedName>
        <fullName evidence="5">Nyctalopin</fullName>
    </submittedName>
</protein>
<evidence type="ECO:0000256" key="2">
    <source>
        <dbReference type="ARBA" id="ARBA00022729"/>
    </source>
</evidence>
<dbReference type="InterPro" id="IPR050328">
    <property type="entry name" value="Dev_Immune_Receptor"/>
</dbReference>
<keyword evidence="6" id="KW-1185">Reference proteome</keyword>
<dbReference type="Ensembl" id="ENSLLET00000005229.1">
    <property type="protein sequence ID" value="ENSLLEP00000005012.1"/>
    <property type="gene ID" value="ENSLLEG00000003194.1"/>
</dbReference>
<dbReference type="SUPFAM" id="SSF52058">
    <property type="entry name" value="L domain-like"/>
    <property type="match status" value="1"/>
</dbReference>
<keyword evidence="1" id="KW-0433">Leucine-rich repeat</keyword>
<dbReference type="SMART" id="SM00365">
    <property type="entry name" value="LRR_SD22"/>
    <property type="match status" value="3"/>
</dbReference>
<dbReference type="PANTHER" id="PTHR24373:SF264">
    <property type="entry name" value="NYCTALOPIN"/>
    <property type="match status" value="1"/>
</dbReference>
<keyword evidence="2 4" id="KW-0732">Signal</keyword>
<dbReference type="PANTHER" id="PTHR24373">
    <property type="entry name" value="SLIT RELATED LEUCINE-RICH REPEAT NEURONAL PROTEIN"/>
    <property type="match status" value="1"/>
</dbReference>
<dbReference type="SMART" id="SM00369">
    <property type="entry name" value="LRR_TYP"/>
    <property type="match status" value="10"/>
</dbReference>
<dbReference type="Pfam" id="PF13855">
    <property type="entry name" value="LRR_8"/>
    <property type="match status" value="3"/>
</dbReference>
<reference evidence="5" key="2">
    <citation type="submission" date="2025-09" db="UniProtKB">
        <authorList>
            <consortium name="Ensembl"/>
        </authorList>
    </citation>
    <scope>IDENTIFICATION</scope>
</reference>
<feature type="chain" id="PRO_5034828871" evidence="4">
    <location>
        <begin position="28"/>
        <end position="475"/>
    </location>
</feature>
<name>A0A8C5LVJ6_9ANUR</name>
<evidence type="ECO:0000256" key="3">
    <source>
        <dbReference type="ARBA" id="ARBA00022737"/>
    </source>
</evidence>
<evidence type="ECO:0000313" key="5">
    <source>
        <dbReference type="Ensembl" id="ENSLLEP00000005012.1"/>
    </source>
</evidence>
<feature type="signal peptide" evidence="4">
    <location>
        <begin position="1"/>
        <end position="27"/>
    </location>
</feature>
<sequence length="475" mass="55046">MQCQMLMEKAMCFNILHAFLFIQPVYAIWACFRACPSSCVCTQERNCSVLCDRLGLPEIPSEFPCEASFINLDKNNIKFLSERAFGTLPSLKCLSLSHNNISFITPGAFKGLPNLTELKMAHNEYIRYLHTRTFSALKNILKLDLADCNLFNIPDRIFIDLPFLNELIFFQNNFRRIPGAIRGMRNLTHVYLESNRIEAVAYNSLQDLTNLKYLNLQDNKINVIHDMSFQDCQKMEFLFLNDNLLYELPEKSFKGLRRLKMLNMGGNAITNVSNVWFQDLFELEVLYLERNKISYIEEGAFENLTSLVSLHLNSNNLVTLPFEVFKPVYFIGRLFLFKNPWECDCRIEWLKEWMDNYKLVRDIPCSSPALVAGIDLSNVMFTKSRDGMCLDPSEHNLTYFVPLPTERVPCTMESKLSSLISKLLRPVGSFEDQSNVTQDFENSTFTDAKDTGIWLNSIVCKEMLCYIFLMLYLLF</sequence>
<dbReference type="InterPro" id="IPR001611">
    <property type="entry name" value="Leu-rich_rpt"/>
</dbReference>
<keyword evidence="3" id="KW-0677">Repeat</keyword>
<organism evidence="5 6">
    <name type="scientific">Leptobrachium leishanense</name>
    <name type="common">Leishan spiny toad</name>
    <dbReference type="NCBI Taxonomy" id="445787"/>
    <lineage>
        <taxon>Eukaryota</taxon>
        <taxon>Metazoa</taxon>
        <taxon>Chordata</taxon>
        <taxon>Craniata</taxon>
        <taxon>Vertebrata</taxon>
        <taxon>Euteleostomi</taxon>
        <taxon>Amphibia</taxon>
        <taxon>Batrachia</taxon>
        <taxon>Anura</taxon>
        <taxon>Pelobatoidea</taxon>
        <taxon>Megophryidae</taxon>
        <taxon>Leptobrachium</taxon>
    </lineage>
</organism>
<dbReference type="GO" id="GO:0005615">
    <property type="term" value="C:extracellular space"/>
    <property type="evidence" value="ECO:0007669"/>
    <property type="project" value="TreeGrafter"/>
</dbReference>
<dbReference type="OrthoDB" id="2015831at2759"/>
<dbReference type="FunFam" id="3.80.10.10:FF:000172">
    <property type="entry name" value="Nyctalopin"/>
    <property type="match status" value="1"/>
</dbReference>
<evidence type="ECO:0000256" key="1">
    <source>
        <dbReference type="ARBA" id="ARBA00022614"/>
    </source>
</evidence>
<reference evidence="5" key="1">
    <citation type="submission" date="2025-08" db="UniProtKB">
        <authorList>
            <consortium name="Ensembl"/>
        </authorList>
    </citation>
    <scope>IDENTIFICATION</scope>
</reference>
<dbReference type="Gene3D" id="3.80.10.10">
    <property type="entry name" value="Ribonuclease Inhibitor"/>
    <property type="match status" value="2"/>
</dbReference>